<proteinExistence type="predicted"/>
<name>A0A812EER2_ACAPH</name>
<evidence type="ECO:0000313" key="3">
    <source>
        <dbReference type="EMBL" id="CAE1321064.1"/>
    </source>
</evidence>
<dbReference type="SUPFAM" id="SSF50923">
    <property type="entry name" value="Hemopexin-like domain"/>
    <property type="match status" value="1"/>
</dbReference>
<organism evidence="3 4">
    <name type="scientific">Acanthosepion pharaonis</name>
    <name type="common">Pharaoh cuttlefish</name>
    <name type="synonym">Sepia pharaonis</name>
    <dbReference type="NCBI Taxonomy" id="158019"/>
    <lineage>
        <taxon>Eukaryota</taxon>
        <taxon>Metazoa</taxon>
        <taxon>Spiralia</taxon>
        <taxon>Lophotrochozoa</taxon>
        <taxon>Mollusca</taxon>
        <taxon>Cephalopoda</taxon>
        <taxon>Coleoidea</taxon>
        <taxon>Decapodiformes</taxon>
        <taxon>Sepiida</taxon>
        <taxon>Sepiina</taxon>
        <taxon>Sepiidae</taxon>
        <taxon>Acanthosepion</taxon>
    </lineage>
</organism>
<evidence type="ECO:0000256" key="2">
    <source>
        <dbReference type="SAM" id="MobiDB-lite"/>
    </source>
</evidence>
<dbReference type="InterPro" id="IPR036375">
    <property type="entry name" value="Hemopexin-like_dom_sf"/>
</dbReference>
<comment type="caution">
    <text evidence="3">The sequence shown here is derived from an EMBL/GenBank/DDBJ whole genome shotgun (WGS) entry which is preliminary data.</text>
</comment>
<accession>A0A812EER2</accession>
<sequence length="250" mass="29591">MLVFVFGSHGIGQNYYTLISEVFPRAPSTIDTAFTVNVGDYNKNGHENFTYLIKGHFVWKYYFHYSSQQFQLAIGYPRYKLKDFPHSPDFVQTAFHTDGKTYLLDRDSYVEYEYNCERSTFKLLTKSSSIHTSKYFRKLPRDTSVDAVYDSGNGYLNILAGKDWYIVDPTGDITETFKTATFFGCDVVFGPDRRKHSPHRHKHSPYRGKHSPHRRKHSHHKRKKYSHKKHRKSPKRDRHRRKSPYKRGKH</sequence>
<feature type="repeat" description="Hemopexin" evidence="1">
    <location>
        <begin position="27"/>
        <end position="87"/>
    </location>
</feature>
<dbReference type="EMBL" id="CAHIKZ030005210">
    <property type="protein sequence ID" value="CAE1321064.1"/>
    <property type="molecule type" value="Genomic_DNA"/>
</dbReference>
<dbReference type="Gene3D" id="2.110.10.10">
    <property type="entry name" value="Hemopexin-like domain"/>
    <property type="match status" value="1"/>
</dbReference>
<dbReference type="AlphaFoldDB" id="A0A812EER2"/>
<dbReference type="PROSITE" id="PS51642">
    <property type="entry name" value="HEMOPEXIN_2"/>
    <property type="match status" value="1"/>
</dbReference>
<keyword evidence="4" id="KW-1185">Reference proteome</keyword>
<protein>
    <submittedName>
        <fullName evidence="3">Uncharacterized protein</fullName>
    </submittedName>
</protein>
<evidence type="ECO:0000256" key="1">
    <source>
        <dbReference type="PROSITE-ProRule" id="PRU01011"/>
    </source>
</evidence>
<dbReference type="Proteomes" id="UP000597762">
    <property type="component" value="Unassembled WGS sequence"/>
</dbReference>
<evidence type="ECO:0000313" key="4">
    <source>
        <dbReference type="Proteomes" id="UP000597762"/>
    </source>
</evidence>
<feature type="region of interest" description="Disordered" evidence="2">
    <location>
        <begin position="193"/>
        <end position="250"/>
    </location>
</feature>
<dbReference type="InterPro" id="IPR018487">
    <property type="entry name" value="Hemopexin-like_repeat"/>
</dbReference>
<reference evidence="3" key="1">
    <citation type="submission" date="2021-01" db="EMBL/GenBank/DDBJ databases">
        <authorList>
            <person name="Li R."/>
            <person name="Bekaert M."/>
        </authorList>
    </citation>
    <scope>NUCLEOTIDE SEQUENCE</scope>
    <source>
        <strain evidence="3">Farmed</strain>
    </source>
</reference>
<gene>
    <name evidence="3" type="ORF">SPHA_71207</name>
</gene>